<evidence type="ECO:0000313" key="4">
    <source>
        <dbReference type="Proteomes" id="UP000077115"/>
    </source>
</evidence>
<name>A0A177WG57_BATDL</name>
<gene>
    <name evidence="3" type="ORF">BDEG_22920</name>
</gene>
<keyword evidence="2" id="KW-0732">Signal</keyword>
<feature type="compositionally biased region" description="Low complexity" evidence="1">
    <location>
        <begin position="123"/>
        <end position="140"/>
    </location>
</feature>
<accession>A0A177WG57</accession>
<evidence type="ECO:0000256" key="2">
    <source>
        <dbReference type="SAM" id="SignalP"/>
    </source>
</evidence>
<reference evidence="3 4" key="2">
    <citation type="submission" date="2016-05" db="EMBL/GenBank/DDBJ databases">
        <title>Lineage-specific infection strategies underlie the spectrum of fungal disease in amphibians.</title>
        <authorList>
            <person name="Cuomo C.A."/>
            <person name="Farrer R.A."/>
            <person name="James T."/>
            <person name="Longcore J."/>
            <person name="Birren B."/>
        </authorList>
    </citation>
    <scope>NUCLEOTIDE SEQUENCE [LARGE SCALE GENOMIC DNA]</scope>
    <source>
        <strain evidence="3 4">JEL423</strain>
    </source>
</reference>
<feature type="signal peptide" evidence="2">
    <location>
        <begin position="1"/>
        <end position="19"/>
    </location>
</feature>
<organism evidence="3 4">
    <name type="scientific">Batrachochytrium dendrobatidis (strain JEL423)</name>
    <dbReference type="NCBI Taxonomy" id="403673"/>
    <lineage>
        <taxon>Eukaryota</taxon>
        <taxon>Fungi</taxon>
        <taxon>Fungi incertae sedis</taxon>
        <taxon>Chytridiomycota</taxon>
        <taxon>Chytridiomycota incertae sedis</taxon>
        <taxon>Chytridiomycetes</taxon>
        <taxon>Rhizophydiales</taxon>
        <taxon>Rhizophydiales incertae sedis</taxon>
        <taxon>Batrachochytrium</taxon>
    </lineage>
</organism>
<dbReference type="VEuPathDB" id="FungiDB:BDEG_22920"/>
<proteinExistence type="predicted"/>
<protein>
    <submittedName>
        <fullName evidence="3">Uncharacterized protein</fullName>
    </submittedName>
</protein>
<dbReference type="Proteomes" id="UP000077115">
    <property type="component" value="Unassembled WGS sequence"/>
</dbReference>
<reference evidence="3 4" key="1">
    <citation type="submission" date="2006-10" db="EMBL/GenBank/DDBJ databases">
        <title>The Genome Sequence of Batrachochytrium dendrobatidis JEL423.</title>
        <authorList>
            <consortium name="The Broad Institute Genome Sequencing Platform"/>
            <person name="Birren B."/>
            <person name="Lander E."/>
            <person name="Galagan J."/>
            <person name="Cuomo C."/>
            <person name="Devon K."/>
            <person name="Jaffe D."/>
            <person name="Butler J."/>
            <person name="Alvarez P."/>
            <person name="Gnerre S."/>
            <person name="Grabherr M."/>
            <person name="Kleber M."/>
            <person name="Mauceli E."/>
            <person name="Brockman W."/>
            <person name="Young S."/>
            <person name="LaButti K."/>
            <person name="Sykes S."/>
            <person name="DeCaprio D."/>
            <person name="Crawford M."/>
            <person name="Koehrsen M."/>
            <person name="Engels R."/>
            <person name="Montgomery P."/>
            <person name="Pearson M."/>
            <person name="Howarth C."/>
            <person name="Larson L."/>
            <person name="White J."/>
            <person name="O'Leary S."/>
            <person name="Kodira C."/>
            <person name="Zeng Q."/>
            <person name="Yandava C."/>
            <person name="Alvarado L."/>
            <person name="Longcore J."/>
            <person name="James T."/>
        </authorList>
    </citation>
    <scope>NUCLEOTIDE SEQUENCE [LARGE SCALE GENOMIC DNA]</scope>
    <source>
        <strain evidence="3 4">JEL423</strain>
    </source>
</reference>
<feature type="region of interest" description="Disordered" evidence="1">
    <location>
        <begin position="82"/>
        <end position="105"/>
    </location>
</feature>
<feature type="compositionally biased region" description="Polar residues" evidence="1">
    <location>
        <begin position="89"/>
        <end position="102"/>
    </location>
</feature>
<evidence type="ECO:0000313" key="3">
    <source>
        <dbReference type="EMBL" id="OAJ39043.1"/>
    </source>
</evidence>
<sequence length="156" mass="15746">MQFVKLFISIIAATSSIQALVVPATSNFDTVNLAKRNPQDGGIGSIFGGLFSIIQDSIDASKNGGSPKEIAKKILSGLGKVGKGISDTIKGNTSGTQSQQADTAGKVIDVVTKTAGTIAGQIDDGTGSDGESSGDSSNEQSDGDASENAFKSDSSE</sequence>
<evidence type="ECO:0000256" key="1">
    <source>
        <dbReference type="SAM" id="MobiDB-lite"/>
    </source>
</evidence>
<feature type="region of interest" description="Disordered" evidence="1">
    <location>
        <begin position="118"/>
        <end position="156"/>
    </location>
</feature>
<dbReference type="EMBL" id="DS022302">
    <property type="protein sequence ID" value="OAJ39043.1"/>
    <property type="molecule type" value="Genomic_DNA"/>
</dbReference>
<dbReference type="AlphaFoldDB" id="A0A177WG57"/>
<feature type="chain" id="PRO_5008077544" evidence="2">
    <location>
        <begin position="20"/>
        <end position="156"/>
    </location>
</feature>